<dbReference type="InterPro" id="IPR002563">
    <property type="entry name" value="Flavin_Rdtase-like_dom"/>
</dbReference>
<protein>
    <recommendedName>
        <fullName evidence="4">Flavin reductase like domain-containing protein</fullName>
    </recommendedName>
</protein>
<dbReference type="PANTHER" id="PTHR43567:SF1">
    <property type="entry name" value="FLAVOREDOXIN"/>
    <property type="match status" value="1"/>
</dbReference>
<dbReference type="InterPro" id="IPR012349">
    <property type="entry name" value="Split_barrel_FMN-bd"/>
</dbReference>
<evidence type="ECO:0000256" key="2">
    <source>
        <dbReference type="ARBA" id="ARBA00022630"/>
    </source>
</evidence>
<dbReference type="InterPro" id="IPR052174">
    <property type="entry name" value="Flavoredoxin"/>
</dbReference>
<comment type="similarity">
    <text evidence="3">Belongs to the flavoredoxin family.</text>
</comment>
<dbReference type="PANTHER" id="PTHR43567">
    <property type="entry name" value="FLAVOREDOXIN-RELATED-RELATED"/>
    <property type="match status" value="1"/>
</dbReference>
<accession>A0A2T4AZY4</accession>
<evidence type="ECO:0000256" key="3">
    <source>
        <dbReference type="ARBA" id="ARBA00038054"/>
    </source>
</evidence>
<gene>
    <name evidence="5" type="ORF">BBK36DRAFT_1128940</name>
</gene>
<feature type="domain" description="Flavin reductase like" evidence="4">
    <location>
        <begin position="15"/>
        <end position="143"/>
    </location>
</feature>
<reference evidence="6" key="1">
    <citation type="submission" date="2016-07" db="EMBL/GenBank/DDBJ databases">
        <title>Multiple horizontal gene transfer events from other fungi enriched the ability of initially mycotrophic Trichoderma (Ascomycota) to feed on dead plant biomass.</title>
        <authorList>
            <consortium name="DOE Joint Genome Institute"/>
            <person name="Atanasova L."/>
            <person name="Chenthamara K."/>
            <person name="Zhang J."/>
            <person name="Grujic M."/>
            <person name="Henrissat B."/>
            <person name="Kuo A."/>
            <person name="Aerts A."/>
            <person name="Salamov A."/>
            <person name="Lipzen A."/>
            <person name="Labutti K."/>
            <person name="Barry K."/>
            <person name="Miao Y."/>
            <person name="Rahimi M.J."/>
            <person name="Shen Q."/>
            <person name="Grigoriev I.V."/>
            <person name="Kubicek C.P."/>
            <person name="Druzhinina I.S."/>
        </authorList>
    </citation>
    <scope>NUCLEOTIDE SEQUENCE [LARGE SCALE GENOMIC DNA]</scope>
    <source>
        <strain evidence="6">TUCIM 6016</strain>
    </source>
</reference>
<keyword evidence="2" id="KW-0285">Flavoprotein</keyword>
<dbReference type="SUPFAM" id="SSF50475">
    <property type="entry name" value="FMN-binding split barrel"/>
    <property type="match status" value="1"/>
</dbReference>
<dbReference type="AlphaFoldDB" id="A0A2T4AZY4"/>
<sequence length="245" mass="27256">MSHSVISPAILYWGTPVVLVSSENEDGSDNLCAISSAFWLGHRCILGFAAESKTPQNILRTGQCVVNLPDDTMARHVNLLADTTGTEVVSASKLDRGYSYVKDKWSRAELTPQKSHLVRPRRILECPVQMECELAEAHQTMKDFPDLKGVVLAVELKVLRTHVVDSIRMPGHANRIDPDKWRPMIMSFQEFYGLNGGKLAKSTLGKVEEEKYRGLTRSGVVRLPGDEDKEMVEEAYAQAKDGLDS</sequence>
<dbReference type="OrthoDB" id="10250990at2759"/>
<dbReference type="Pfam" id="PF01613">
    <property type="entry name" value="Flavin_Reduct"/>
    <property type="match status" value="1"/>
</dbReference>
<dbReference type="GeneID" id="36599803"/>
<dbReference type="EMBL" id="KZ680222">
    <property type="protein sequence ID" value="PTB62626.1"/>
    <property type="molecule type" value="Genomic_DNA"/>
</dbReference>
<comment type="cofactor">
    <cofactor evidence="1">
        <name>FMN</name>
        <dbReference type="ChEBI" id="CHEBI:58210"/>
    </cofactor>
</comment>
<organism evidence="5 6">
    <name type="scientific">Trichoderma citrinoviride</name>
    <dbReference type="NCBI Taxonomy" id="58853"/>
    <lineage>
        <taxon>Eukaryota</taxon>
        <taxon>Fungi</taxon>
        <taxon>Dikarya</taxon>
        <taxon>Ascomycota</taxon>
        <taxon>Pezizomycotina</taxon>
        <taxon>Sordariomycetes</taxon>
        <taxon>Hypocreomycetidae</taxon>
        <taxon>Hypocreales</taxon>
        <taxon>Hypocreaceae</taxon>
        <taxon>Trichoderma</taxon>
    </lineage>
</organism>
<evidence type="ECO:0000256" key="1">
    <source>
        <dbReference type="ARBA" id="ARBA00001917"/>
    </source>
</evidence>
<keyword evidence="6" id="KW-1185">Reference proteome</keyword>
<evidence type="ECO:0000313" key="5">
    <source>
        <dbReference type="EMBL" id="PTB62626.1"/>
    </source>
</evidence>
<dbReference type="Proteomes" id="UP000241546">
    <property type="component" value="Unassembled WGS sequence"/>
</dbReference>
<dbReference type="GO" id="GO:0010181">
    <property type="term" value="F:FMN binding"/>
    <property type="evidence" value="ECO:0007669"/>
    <property type="project" value="InterPro"/>
</dbReference>
<dbReference type="Gene3D" id="2.30.110.10">
    <property type="entry name" value="Electron Transport, Fmn-binding Protein, Chain A"/>
    <property type="match status" value="1"/>
</dbReference>
<proteinExistence type="inferred from homology"/>
<name>A0A2T4AZY4_9HYPO</name>
<dbReference type="RefSeq" id="XP_024745946.1">
    <property type="nucleotide sequence ID" value="XM_024891685.1"/>
</dbReference>
<evidence type="ECO:0000313" key="6">
    <source>
        <dbReference type="Proteomes" id="UP000241546"/>
    </source>
</evidence>
<evidence type="ECO:0000259" key="4">
    <source>
        <dbReference type="Pfam" id="PF01613"/>
    </source>
</evidence>